<protein>
    <submittedName>
        <fullName evidence="2">Uncharacterized protein</fullName>
    </submittedName>
</protein>
<proteinExistence type="predicted"/>
<gene>
    <name evidence="2" type="ORF">PSTG_19251</name>
</gene>
<organism evidence="2 3">
    <name type="scientific">Puccinia striiformis f. sp. tritici PST-78</name>
    <dbReference type="NCBI Taxonomy" id="1165861"/>
    <lineage>
        <taxon>Eukaryota</taxon>
        <taxon>Fungi</taxon>
        <taxon>Dikarya</taxon>
        <taxon>Basidiomycota</taxon>
        <taxon>Pucciniomycotina</taxon>
        <taxon>Pucciniomycetes</taxon>
        <taxon>Pucciniales</taxon>
        <taxon>Pucciniaceae</taxon>
        <taxon>Puccinia</taxon>
    </lineage>
</organism>
<keyword evidence="3" id="KW-1185">Reference proteome</keyword>
<dbReference type="STRING" id="1165861.A0A0L0UKT7"/>
<feature type="compositionally biased region" description="Basic residues" evidence="1">
    <location>
        <begin position="65"/>
        <end position="77"/>
    </location>
</feature>
<evidence type="ECO:0000313" key="3">
    <source>
        <dbReference type="Proteomes" id="UP000054564"/>
    </source>
</evidence>
<feature type="compositionally biased region" description="Basic residues" evidence="1">
    <location>
        <begin position="155"/>
        <end position="164"/>
    </location>
</feature>
<reference evidence="3" key="1">
    <citation type="submission" date="2014-03" db="EMBL/GenBank/DDBJ databases">
        <title>The Genome Sequence of Puccinia striiformis f. sp. tritici PST-78.</title>
        <authorList>
            <consortium name="The Broad Institute Genome Sequencing Platform"/>
            <person name="Cuomo C."/>
            <person name="Hulbert S."/>
            <person name="Chen X."/>
            <person name="Walker B."/>
            <person name="Young S.K."/>
            <person name="Zeng Q."/>
            <person name="Gargeya S."/>
            <person name="Fitzgerald M."/>
            <person name="Haas B."/>
            <person name="Abouelleil A."/>
            <person name="Alvarado L."/>
            <person name="Arachchi H.M."/>
            <person name="Berlin A.M."/>
            <person name="Chapman S.B."/>
            <person name="Goldberg J."/>
            <person name="Griggs A."/>
            <person name="Gujja S."/>
            <person name="Hansen M."/>
            <person name="Howarth C."/>
            <person name="Imamovic A."/>
            <person name="Larimer J."/>
            <person name="McCowan C."/>
            <person name="Montmayeur A."/>
            <person name="Murphy C."/>
            <person name="Neiman D."/>
            <person name="Pearson M."/>
            <person name="Priest M."/>
            <person name="Roberts A."/>
            <person name="Saif S."/>
            <person name="Shea T."/>
            <person name="Sisk P."/>
            <person name="Sykes S."/>
            <person name="Wortman J."/>
            <person name="Nusbaum C."/>
            <person name="Birren B."/>
        </authorList>
    </citation>
    <scope>NUCLEOTIDE SEQUENCE [LARGE SCALE GENOMIC DNA]</scope>
    <source>
        <strain evidence="3">race PST-78</strain>
    </source>
</reference>
<dbReference type="AlphaFoldDB" id="A0A0L0UKT7"/>
<feature type="region of interest" description="Disordered" evidence="1">
    <location>
        <begin position="59"/>
        <end position="113"/>
    </location>
</feature>
<comment type="caution">
    <text evidence="2">The sequence shown here is derived from an EMBL/GenBank/DDBJ whole genome shotgun (WGS) entry which is preliminary data.</text>
</comment>
<feature type="compositionally biased region" description="Basic and acidic residues" evidence="1">
    <location>
        <begin position="1"/>
        <end position="17"/>
    </location>
</feature>
<feature type="region of interest" description="Disordered" evidence="1">
    <location>
        <begin position="143"/>
        <end position="164"/>
    </location>
</feature>
<dbReference type="Proteomes" id="UP000054564">
    <property type="component" value="Unassembled WGS sequence"/>
</dbReference>
<sequence>MSEAELERTETSMSREHRVQKRQLNRRGGPALPDLKERQRTVRSLLVHSVIPGAVATWETTGMPRARRAARSVRRGGARVDDDSDLEEADSDQSGPDSPAPANLAAGGTARTRGMRGAATAAQAAMRLNYGRSQHQRTIACYSARHANTRPTQHAARRQRAWRQ</sequence>
<evidence type="ECO:0000256" key="1">
    <source>
        <dbReference type="SAM" id="MobiDB-lite"/>
    </source>
</evidence>
<evidence type="ECO:0000313" key="2">
    <source>
        <dbReference type="EMBL" id="KNE87364.1"/>
    </source>
</evidence>
<name>A0A0L0UKT7_9BASI</name>
<feature type="compositionally biased region" description="Acidic residues" evidence="1">
    <location>
        <begin position="82"/>
        <end position="91"/>
    </location>
</feature>
<feature type="region of interest" description="Disordered" evidence="1">
    <location>
        <begin position="1"/>
        <end position="37"/>
    </location>
</feature>
<dbReference type="EMBL" id="AJIL01005668">
    <property type="protein sequence ID" value="KNE87364.1"/>
    <property type="molecule type" value="Genomic_DNA"/>
</dbReference>
<accession>A0A0L0UKT7</accession>